<dbReference type="PANTHER" id="PTHR23257:SF963">
    <property type="entry name" value="AT08303P"/>
    <property type="match status" value="1"/>
</dbReference>
<protein>
    <submittedName>
        <fullName evidence="2">Kinase-like protein</fullName>
    </submittedName>
</protein>
<sequence>MVRSQNVETQKLRLTSFKIQKRVREAYIWSKLTHPNVLSLKGFYLDDLKCPHFVSTWMEKGNLLAYLPVLQRGEKTIRMEIAEGLSYLHNEGIIHADLKSQNILIADCGSPLIMDFGISLIMDASVTGMCGTTRSSFMGTLRWSAIELFSLTEENKSSVASFKSDVWAFGMIVYELLTRKLPYHHLNSEGQIICAILTKNIPLPPQLDADSAEEEKLFDVCMECWTSDPRLRPAIHDIRDAIGKSKFNEIIGDDRSQASSI</sequence>
<dbReference type="SMART" id="SM00220">
    <property type="entry name" value="S_TKc"/>
    <property type="match status" value="1"/>
</dbReference>
<proteinExistence type="predicted"/>
<dbReference type="SUPFAM" id="SSF56112">
    <property type="entry name" value="Protein kinase-like (PK-like)"/>
    <property type="match status" value="1"/>
</dbReference>
<evidence type="ECO:0000259" key="1">
    <source>
        <dbReference type="PROSITE" id="PS50011"/>
    </source>
</evidence>
<dbReference type="PROSITE" id="PS00108">
    <property type="entry name" value="PROTEIN_KINASE_ST"/>
    <property type="match status" value="1"/>
</dbReference>
<gene>
    <name evidence="2" type="ORF">SCHPADRAFT_830866</name>
</gene>
<dbReference type="GO" id="GO:0005737">
    <property type="term" value="C:cytoplasm"/>
    <property type="evidence" value="ECO:0007669"/>
    <property type="project" value="TreeGrafter"/>
</dbReference>
<name>A0A0H2RPZ7_9AGAM</name>
<dbReference type="Proteomes" id="UP000053477">
    <property type="component" value="Unassembled WGS sequence"/>
</dbReference>
<dbReference type="GO" id="GO:0005524">
    <property type="term" value="F:ATP binding"/>
    <property type="evidence" value="ECO:0007669"/>
    <property type="project" value="InterPro"/>
</dbReference>
<evidence type="ECO:0000313" key="3">
    <source>
        <dbReference type="Proteomes" id="UP000053477"/>
    </source>
</evidence>
<dbReference type="OrthoDB" id="4062651at2759"/>
<keyword evidence="2" id="KW-0418">Kinase</keyword>
<reference evidence="2 3" key="1">
    <citation type="submission" date="2015-04" db="EMBL/GenBank/DDBJ databases">
        <title>Complete genome sequence of Schizopora paradoxa KUC8140, a cosmopolitan wood degrader in East Asia.</title>
        <authorList>
            <consortium name="DOE Joint Genome Institute"/>
            <person name="Min B."/>
            <person name="Park H."/>
            <person name="Jang Y."/>
            <person name="Kim J.-J."/>
            <person name="Kim K.H."/>
            <person name="Pangilinan J."/>
            <person name="Lipzen A."/>
            <person name="Riley R."/>
            <person name="Grigoriev I.V."/>
            <person name="Spatafora J.W."/>
            <person name="Choi I.-G."/>
        </authorList>
    </citation>
    <scope>NUCLEOTIDE SEQUENCE [LARGE SCALE GENOMIC DNA]</scope>
    <source>
        <strain evidence="2 3">KUC8140</strain>
    </source>
</reference>
<dbReference type="PIRSF" id="PIRSF000654">
    <property type="entry name" value="Integrin-linked_kinase"/>
    <property type="match status" value="1"/>
</dbReference>
<dbReference type="InterPro" id="IPR008271">
    <property type="entry name" value="Ser/Thr_kinase_AS"/>
</dbReference>
<accession>A0A0H2RPZ7</accession>
<dbReference type="GO" id="GO:0004672">
    <property type="term" value="F:protein kinase activity"/>
    <property type="evidence" value="ECO:0007669"/>
    <property type="project" value="InterPro"/>
</dbReference>
<dbReference type="InterPro" id="IPR050167">
    <property type="entry name" value="Ser_Thr_protein_kinase"/>
</dbReference>
<dbReference type="Pfam" id="PF00069">
    <property type="entry name" value="Pkinase"/>
    <property type="match status" value="1"/>
</dbReference>
<dbReference type="PANTHER" id="PTHR23257">
    <property type="entry name" value="SERINE-THREONINE PROTEIN KINASE"/>
    <property type="match status" value="1"/>
</dbReference>
<feature type="domain" description="Protein kinase" evidence="1">
    <location>
        <begin position="1"/>
        <end position="251"/>
    </location>
</feature>
<keyword evidence="2" id="KW-0808">Transferase</keyword>
<dbReference type="STRING" id="27342.A0A0H2RPZ7"/>
<dbReference type="InterPro" id="IPR011009">
    <property type="entry name" value="Kinase-like_dom_sf"/>
</dbReference>
<keyword evidence="3" id="KW-1185">Reference proteome</keyword>
<dbReference type="EMBL" id="KQ085997">
    <property type="protein sequence ID" value="KLO11538.1"/>
    <property type="molecule type" value="Genomic_DNA"/>
</dbReference>
<dbReference type="GO" id="GO:0007165">
    <property type="term" value="P:signal transduction"/>
    <property type="evidence" value="ECO:0007669"/>
    <property type="project" value="TreeGrafter"/>
</dbReference>
<dbReference type="PROSITE" id="PS50011">
    <property type="entry name" value="PROTEIN_KINASE_DOM"/>
    <property type="match status" value="1"/>
</dbReference>
<dbReference type="AlphaFoldDB" id="A0A0H2RPZ7"/>
<dbReference type="InterPro" id="IPR000719">
    <property type="entry name" value="Prot_kinase_dom"/>
</dbReference>
<evidence type="ECO:0000313" key="2">
    <source>
        <dbReference type="EMBL" id="KLO11538.1"/>
    </source>
</evidence>
<organism evidence="2 3">
    <name type="scientific">Schizopora paradoxa</name>
    <dbReference type="NCBI Taxonomy" id="27342"/>
    <lineage>
        <taxon>Eukaryota</taxon>
        <taxon>Fungi</taxon>
        <taxon>Dikarya</taxon>
        <taxon>Basidiomycota</taxon>
        <taxon>Agaricomycotina</taxon>
        <taxon>Agaricomycetes</taxon>
        <taxon>Hymenochaetales</taxon>
        <taxon>Schizoporaceae</taxon>
        <taxon>Schizopora</taxon>
    </lineage>
</organism>
<dbReference type="InParanoid" id="A0A0H2RPZ7"/>
<dbReference type="Gene3D" id="1.10.510.10">
    <property type="entry name" value="Transferase(Phosphotransferase) domain 1"/>
    <property type="match status" value="1"/>
</dbReference>